<dbReference type="Pfam" id="PF23579">
    <property type="entry name" value="ARM_TBCD"/>
    <property type="match status" value="1"/>
</dbReference>
<keyword evidence="6" id="KW-1185">Reference proteome</keyword>
<dbReference type="PROSITE" id="PS50077">
    <property type="entry name" value="HEAT_REPEAT"/>
    <property type="match status" value="1"/>
</dbReference>
<dbReference type="PANTHER" id="PTHR12658:SF0">
    <property type="entry name" value="TUBULIN-SPECIFIC CHAPERONE D"/>
    <property type="match status" value="1"/>
</dbReference>
<dbReference type="PANTHER" id="PTHR12658">
    <property type="entry name" value="BETA-TUBULIN COFACTOR D"/>
    <property type="match status" value="1"/>
</dbReference>
<keyword evidence="1" id="KW-0143">Chaperone</keyword>
<organism evidence="5 6">
    <name type="scientific">Perilla frutescens var. hirtella</name>
    <name type="common">Perilla citriodora</name>
    <name type="synonym">Perilla setoyensis</name>
    <dbReference type="NCBI Taxonomy" id="608512"/>
    <lineage>
        <taxon>Eukaryota</taxon>
        <taxon>Viridiplantae</taxon>
        <taxon>Streptophyta</taxon>
        <taxon>Embryophyta</taxon>
        <taxon>Tracheophyta</taxon>
        <taxon>Spermatophyta</taxon>
        <taxon>Magnoliopsida</taxon>
        <taxon>eudicotyledons</taxon>
        <taxon>Gunneridae</taxon>
        <taxon>Pentapetalae</taxon>
        <taxon>asterids</taxon>
        <taxon>lamiids</taxon>
        <taxon>Lamiales</taxon>
        <taxon>Lamiaceae</taxon>
        <taxon>Nepetoideae</taxon>
        <taxon>Elsholtzieae</taxon>
        <taxon>Perilla</taxon>
    </lineage>
</organism>
<evidence type="ECO:0000256" key="2">
    <source>
        <dbReference type="PROSITE-ProRule" id="PRU00103"/>
    </source>
</evidence>
<evidence type="ECO:0000313" key="5">
    <source>
        <dbReference type="EMBL" id="KAH6833289.1"/>
    </source>
</evidence>
<feature type="domain" description="Tubulin-folding cofactor D C-terminal" evidence="3">
    <location>
        <begin position="943"/>
        <end position="1127"/>
    </location>
</feature>
<dbReference type="InterPro" id="IPR022577">
    <property type="entry name" value="TBCD_C"/>
</dbReference>
<evidence type="ECO:0000313" key="6">
    <source>
        <dbReference type="Proteomes" id="UP001190926"/>
    </source>
</evidence>
<dbReference type="GO" id="GO:0007023">
    <property type="term" value="P:post-chaperonin tubulin folding pathway"/>
    <property type="evidence" value="ECO:0007669"/>
    <property type="project" value="InterPro"/>
</dbReference>
<dbReference type="EMBL" id="SDAM02000058">
    <property type="protein sequence ID" value="KAH6833289.1"/>
    <property type="molecule type" value="Genomic_DNA"/>
</dbReference>
<comment type="caution">
    <text evidence="5">The sequence shown here is derived from an EMBL/GenBank/DDBJ whole genome shotgun (WGS) entry which is preliminary data.</text>
</comment>
<name>A0AAD4PAP4_PERFH</name>
<protein>
    <submittedName>
        <fullName evidence="5">ARM repeat superfamily protein</fullName>
    </submittedName>
</protein>
<dbReference type="InterPro" id="IPR033162">
    <property type="entry name" value="TBCD"/>
</dbReference>
<dbReference type="GO" id="GO:0000226">
    <property type="term" value="P:microtubule cytoskeleton organization"/>
    <property type="evidence" value="ECO:0007669"/>
    <property type="project" value="TreeGrafter"/>
</dbReference>
<feature type="domain" description="Tubulin-folding cofactor D ARM repeats" evidence="4">
    <location>
        <begin position="312"/>
        <end position="559"/>
    </location>
</feature>
<dbReference type="SUPFAM" id="SSF48371">
    <property type="entry name" value="ARM repeat"/>
    <property type="match status" value="1"/>
</dbReference>
<evidence type="ECO:0000259" key="3">
    <source>
        <dbReference type="Pfam" id="PF12612"/>
    </source>
</evidence>
<proteinExistence type="predicted"/>
<dbReference type="InterPro" id="IPR016024">
    <property type="entry name" value="ARM-type_fold"/>
</dbReference>
<sequence length="1259" mass="139592">MEEEASASPSLRGEVEDEYDSKESVLQRYFLQEWKLVKSLLDDIVSARRVSDLSAVHKIRSIMDKYQEQGQLLEPYLESIVSPLMAIVRSQTAELGTASNEILDLIQPICIVIYSLVTVCGFKSVIRFFPHQVSDLELAVSLLEKCHATTSVTSSLRHESTGEMETKCVVLLWLSILVLIPFDLSSVDTSIANSSYAGRDEPPPLVIRILEICKDYLSNAGPMRTMAGLLLSRLLTRPDMSKAFTSFIDWAHKTLLSVEDNVLDHFRLLGAVEALAAIFKIGSTSVLLTVVPLLWSDTSVLIKSHSAARSSLLRKHLVKLTQRIGLTSLPPRTTTWHYVGRTKTLGEDISLHGTRDSEQLNLPMDMNYNNTTQETNCLEEEDMDVPDILEDIIELLLSGLRDTDTVVRWSAAKGIGRVASRLTYSLVDEVLSSVLELFSPSEGDGSWHGGCLALGELARRGLLLPINFPKVVPVIIKALHYDIRRGPHSVGSHVRDAAAYVCWAFGRAYYNRDMKNVLEQVAPHLLTVACYDREVNCRRAAAAAFQENVGRQGNFPHGIDIVNTADYFALSSRANSYLNVAVCIAQYDGYLHQFVDELLHNKICHWDKGLRELAATALSSLVKFEPEYFANVILEKLVPCTLSSDLCMRHGATLATGEVVWALHKHNYALSTDKQRVVAGIVPAIEKARLYRGKGGEIMRSAVSRFIECISIAQISLTEKIKRSLLDTLNENLKHPNSLIQSAAVEALKYYICTYLVSVENEGVNDIMSRYLKQLTDPNVAARRGSALALGVLPLEFLAKGWKSVITKLCGACEIEDNPEDRDAEARVNAVKGLVSVCETLSKAGGSSNFLSGEDGIALFPVIKNEVMDSLFKALDDYSTDNRGDVGSWIREAAMDGLERCTYILCKRDSLNQEKVSSLRLEKSDSLNDDQLSSYFDATLAINLVGGIVKQAVEKMDKLRESAARILQRLLYNKTTSVPHIPHREILEHIVPAEAELKWGVPTFSYPRFVPLLKVSCYSKYVASGLVISIGGLQDSLRKASLSALLDYLQSTITEACDYSRELSLSMDILWILQKYRRCDRVIIPTLKTIEILFSRKLLLNIETTVFCAGVLDSLAVELRGTKDFSKLNAGIAILGYIASISDSINTRAFSHLLTFLGHRYPKIRKSAAEQAYLVLLENGTLISEDKLNEATEIITETCWEGDAEEAKKRRLLLYEIANVETAATGNATQRESKKGMDQSKASADENALYSSLVGSAGF</sequence>
<accession>A0AAD4PAP4</accession>
<evidence type="ECO:0000256" key="1">
    <source>
        <dbReference type="ARBA" id="ARBA00023186"/>
    </source>
</evidence>
<dbReference type="GO" id="GO:0048487">
    <property type="term" value="F:beta-tubulin binding"/>
    <property type="evidence" value="ECO:0007669"/>
    <property type="project" value="InterPro"/>
</dbReference>
<dbReference type="AlphaFoldDB" id="A0AAD4PAP4"/>
<dbReference type="InterPro" id="IPR021133">
    <property type="entry name" value="HEAT_type_2"/>
</dbReference>
<dbReference type="InterPro" id="IPR058033">
    <property type="entry name" value="ARM_TBCD_2nd"/>
</dbReference>
<dbReference type="Gene3D" id="1.25.10.10">
    <property type="entry name" value="Leucine-rich Repeat Variant"/>
    <property type="match status" value="2"/>
</dbReference>
<feature type="repeat" description="HEAT" evidence="2">
    <location>
        <begin position="392"/>
        <end position="429"/>
    </location>
</feature>
<evidence type="ECO:0000259" key="4">
    <source>
        <dbReference type="Pfam" id="PF25767"/>
    </source>
</evidence>
<dbReference type="GO" id="GO:0005096">
    <property type="term" value="F:GTPase activator activity"/>
    <property type="evidence" value="ECO:0007669"/>
    <property type="project" value="InterPro"/>
</dbReference>
<dbReference type="InterPro" id="IPR011989">
    <property type="entry name" value="ARM-like"/>
</dbReference>
<dbReference type="Proteomes" id="UP001190926">
    <property type="component" value="Unassembled WGS sequence"/>
</dbReference>
<gene>
    <name evidence="5" type="ORF">C2S53_002388</name>
</gene>
<dbReference type="Pfam" id="PF12612">
    <property type="entry name" value="TFCD_C"/>
    <property type="match status" value="1"/>
</dbReference>
<dbReference type="Pfam" id="PF25767">
    <property type="entry name" value="ARM_TBCD_2nd"/>
    <property type="match status" value="1"/>
</dbReference>
<dbReference type="GO" id="GO:0007021">
    <property type="term" value="P:tubulin complex assembly"/>
    <property type="evidence" value="ECO:0007669"/>
    <property type="project" value="InterPro"/>
</dbReference>
<reference evidence="5 6" key="1">
    <citation type="journal article" date="2021" name="Nat. Commun.">
        <title>Incipient diploidization of the medicinal plant Perilla within 10,000 years.</title>
        <authorList>
            <person name="Zhang Y."/>
            <person name="Shen Q."/>
            <person name="Leng L."/>
            <person name="Zhang D."/>
            <person name="Chen S."/>
            <person name="Shi Y."/>
            <person name="Ning Z."/>
            <person name="Chen S."/>
        </authorList>
    </citation>
    <scope>NUCLEOTIDE SEQUENCE [LARGE SCALE GENOMIC DNA]</scope>
    <source>
        <strain evidence="6">cv. PC099</strain>
    </source>
</reference>